<keyword evidence="3" id="KW-1133">Transmembrane helix</keyword>
<keyword evidence="2" id="KW-1015">Disulfide bond</keyword>
<dbReference type="PROSITE" id="PS51767">
    <property type="entry name" value="PEPTIDASE_A1"/>
    <property type="match status" value="1"/>
</dbReference>
<dbReference type="GO" id="GO:0000324">
    <property type="term" value="C:fungal-type vacuole"/>
    <property type="evidence" value="ECO:0007669"/>
    <property type="project" value="TreeGrafter"/>
</dbReference>
<name>A0A9P4K8D9_9PLEO</name>
<dbReference type="AlphaFoldDB" id="A0A9P4K8D9"/>
<dbReference type="SUPFAM" id="SSF50630">
    <property type="entry name" value="Acid proteases"/>
    <property type="match status" value="1"/>
</dbReference>
<evidence type="ECO:0000256" key="4">
    <source>
        <dbReference type="SAM" id="SignalP"/>
    </source>
</evidence>
<dbReference type="PANTHER" id="PTHR47966">
    <property type="entry name" value="BETA-SITE APP-CLEAVING ENZYME, ISOFORM A-RELATED"/>
    <property type="match status" value="1"/>
</dbReference>
<reference evidence="7" key="1">
    <citation type="journal article" date="2020" name="Stud. Mycol.">
        <title>101 Dothideomycetes genomes: A test case for predicting lifestyles and emergence of pathogens.</title>
        <authorList>
            <person name="Haridas S."/>
            <person name="Albert R."/>
            <person name="Binder M."/>
            <person name="Bloem J."/>
            <person name="LaButti K."/>
            <person name="Salamov A."/>
            <person name="Andreopoulos B."/>
            <person name="Baker S."/>
            <person name="Barry K."/>
            <person name="Bills G."/>
            <person name="Bluhm B."/>
            <person name="Cannon C."/>
            <person name="Castanera R."/>
            <person name="Culley D."/>
            <person name="Daum C."/>
            <person name="Ezra D."/>
            <person name="Gonzalez J."/>
            <person name="Henrissat B."/>
            <person name="Kuo A."/>
            <person name="Liang C."/>
            <person name="Lipzen A."/>
            <person name="Lutzoni F."/>
            <person name="Magnuson J."/>
            <person name="Mondo S."/>
            <person name="Nolan M."/>
            <person name="Ohm R."/>
            <person name="Pangilinan J."/>
            <person name="Park H.-J."/>
            <person name="Ramirez L."/>
            <person name="Alfaro M."/>
            <person name="Sun H."/>
            <person name="Tritt A."/>
            <person name="Yoshinaga Y."/>
            <person name="Zwiers L.-H."/>
            <person name="Turgeon B."/>
            <person name="Goodwin S."/>
            <person name="Spatafora J."/>
            <person name="Crous P."/>
            <person name="Grigoriev I."/>
        </authorList>
    </citation>
    <scope>NUCLEOTIDE SEQUENCE [LARGE SCALE GENOMIC DNA]</scope>
    <source>
        <strain evidence="7">CBS 304.66</strain>
    </source>
</reference>
<dbReference type="InterPro" id="IPR001461">
    <property type="entry name" value="Aspartic_peptidase_A1"/>
</dbReference>
<evidence type="ECO:0000256" key="1">
    <source>
        <dbReference type="ARBA" id="ARBA00007447"/>
    </source>
</evidence>
<dbReference type="InterPro" id="IPR033121">
    <property type="entry name" value="PEPTIDASE_A1"/>
</dbReference>
<feature type="signal peptide" evidence="4">
    <location>
        <begin position="1"/>
        <end position="18"/>
    </location>
</feature>
<keyword evidence="3" id="KW-0812">Transmembrane</keyword>
<dbReference type="InterPro" id="IPR034164">
    <property type="entry name" value="Pepsin-like_dom"/>
</dbReference>
<evidence type="ECO:0000259" key="5">
    <source>
        <dbReference type="PROSITE" id="PS51767"/>
    </source>
</evidence>
<feature type="chain" id="PRO_5040384294" evidence="4">
    <location>
        <begin position="19"/>
        <end position="462"/>
    </location>
</feature>
<dbReference type="OrthoDB" id="771136at2759"/>
<dbReference type="Gene3D" id="2.40.70.10">
    <property type="entry name" value="Acid Proteases"/>
    <property type="match status" value="2"/>
</dbReference>
<evidence type="ECO:0000256" key="3">
    <source>
        <dbReference type="SAM" id="Phobius"/>
    </source>
</evidence>
<dbReference type="CDD" id="cd05471">
    <property type="entry name" value="pepsin_like"/>
    <property type="match status" value="1"/>
</dbReference>
<keyword evidence="4" id="KW-0732">Signal</keyword>
<feature type="transmembrane region" description="Helical" evidence="3">
    <location>
        <begin position="409"/>
        <end position="435"/>
    </location>
</feature>
<keyword evidence="6" id="KW-0645">Protease</keyword>
<evidence type="ECO:0000256" key="2">
    <source>
        <dbReference type="PIRSR" id="PIRSR601461-2"/>
    </source>
</evidence>
<keyword evidence="7" id="KW-1185">Reference proteome</keyword>
<keyword evidence="3" id="KW-0472">Membrane</keyword>
<comment type="caution">
    <text evidence="6">The sequence shown here is derived from an EMBL/GenBank/DDBJ whole genome shotgun (WGS) entry which is preliminary data.</text>
</comment>
<dbReference type="Proteomes" id="UP000800093">
    <property type="component" value="Unassembled WGS sequence"/>
</dbReference>
<dbReference type="PANTHER" id="PTHR47966:SF51">
    <property type="entry name" value="BETA-SITE APP-CLEAVING ENZYME, ISOFORM A-RELATED"/>
    <property type="match status" value="1"/>
</dbReference>
<dbReference type="Pfam" id="PF00026">
    <property type="entry name" value="Asp"/>
    <property type="match status" value="1"/>
</dbReference>
<sequence>MILFSIFLVAATFASGVASPTQNEEFVQRTNYYKNPIEASQTPPGILDKGPFRLPIEDAAIFMYAVHVFMGTPPQIFKMALDLQWNTLFIPSTDCEDYVCEHHMHFDASASSTYVPSRESLELAYEGVIFDGWIAQDTLNIGGLAVANQSFLEVKHARSIGFLNWYNDYDGALGLAPPYTNNLPHVPSAWQGIAASGALNRKIFSIVLPQGKRYPLSEPRTNGELILGDVPDNFDEENSIHLPLQFAPYHWGVSLESLSFGDIHHNFVNASAYFSSTTPAVVLPKPFIDEILSKINVNITMLWPWVGIPCEARDELPDFTIGIGGQKITLDAYQYTFVVHIPPHDDMGDGDTGDYDACRAGVWRGEDNDVELGFPFWENFRTVFDLEERVILLEPVNMESKRMEERSSVVVVVVVGIAVSLIALFTSAWGSWLILSCIRKRRSHTGYEPVTEPLERQIGNYV</sequence>
<gene>
    <name evidence="6" type="ORF">CC78DRAFT_619434</name>
</gene>
<dbReference type="InterPro" id="IPR021109">
    <property type="entry name" value="Peptidase_aspartic_dom_sf"/>
</dbReference>
<feature type="disulfide bond" evidence="2">
    <location>
        <begin position="95"/>
        <end position="100"/>
    </location>
</feature>
<feature type="domain" description="Peptidase A1" evidence="5">
    <location>
        <begin position="64"/>
        <end position="394"/>
    </location>
</feature>
<comment type="similarity">
    <text evidence="1">Belongs to the peptidase A1 family.</text>
</comment>
<organism evidence="6 7">
    <name type="scientific">Lojkania enalia</name>
    <dbReference type="NCBI Taxonomy" id="147567"/>
    <lineage>
        <taxon>Eukaryota</taxon>
        <taxon>Fungi</taxon>
        <taxon>Dikarya</taxon>
        <taxon>Ascomycota</taxon>
        <taxon>Pezizomycotina</taxon>
        <taxon>Dothideomycetes</taxon>
        <taxon>Pleosporomycetidae</taxon>
        <taxon>Pleosporales</taxon>
        <taxon>Pleosporales incertae sedis</taxon>
        <taxon>Lojkania</taxon>
    </lineage>
</organism>
<dbReference type="GO" id="GO:0004190">
    <property type="term" value="F:aspartic-type endopeptidase activity"/>
    <property type="evidence" value="ECO:0007669"/>
    <property type="project" value="InterPro"/>
</dbReference>
<evidence type="ECO:0000313" key="6">
    <source>
        <dbReference type="EMBL" id="KAF2261379.1"/>
    </source>
</evidence>
<keyword evidence="6" id="KW-0378">Hydrolase</keyword>
<evidence type="ECO:0000313" key="7">
    <source>
        <dbReference type="Proteomes" id="UP000800093"/>
    </source>
</evidence>
<protein>
    <submittedName>
        <fullName evidence="6">Acid protease</fullName>
    </submittedName>
</protein>
<dbReference type="EMBL" id="ML986658">
    <property type="protein sequence ID" value="KAF2261379.1"/>
    <property type="molecule type" value="Genomic_DNA"/>
</dbReference>
<accession>A0A9P4K8D9</accession>
<proteinExistence type="inferred from homology"/>
<dbReference type="GO" id="GO:0006508">
    <property type="term" value="P:proteolysis"/>
    <property type="evidence" value="ECO:0007669"/>
    <property type="project" value="UniProtKB-KW"/>
</dbReference>